<organism evidence="2 3">
    <name type="scientific">Streptomyces machairae</name>
    <dbReference type="NCBI Taxonomy" id="3134109"/>
    <lineage>
        <taxon>Bacteria</taxon>
        <taxon>Bacillati</taxon>
        <taxon>Actinomycetota</taxon>
        <taxon>Actinomycetes</taxon>
        <taxon>Kitasatosporales</taxon>
        <taxon>Streptomycetaceae</taxon>
        <taxon>Streptomyces</taxon>
    </lineage>
</organism>
<proteinExistence type="predicted"/>
<feature type="region of interest" description="Disordered" evidence="1">
    <location>
        <begin position="162"/>
        <end position="199"/>
    </location>
</feature>
<reference evidence="2 3" key="1">
    <citation type="submission" date="2024-03" db="EMBL/GenBank/DDBJ databases">
        <title>Novel Streptomyces species of biotechnological and ecological value are a feature of Machair soil.</title>
        <authorList>
            <person name="Prole J.R."/>
            <person name="Goodfellow M."/>
            <person name="Allenby N."/>
            <person name="Ward A.C."/>
        </authorList>
    </citation>
    <scope>NUCLEOTIDE SEQUENCE [LARGE SCALE GENOMIC DNA]</scope>
    <source>
        <strain evidence="2 3">MS1.AVA.1</strain>
    </source>
</reference>
<protein>
    <submittedName>
        <fullName evidence="2">Uncharacterized protein</fullName>
    </submittedName>
</protein>
<comment type="caution">
    <text evidence="2">The sequence shown here is derived from an EMBL/GenBank/DDBJ whole genome shotgun (WGS) entry which is preliminary data.</text>
</comment>
<feature type="compositionally biased region" description="Low complexity" evidence="1">
    <location>
        <begin position="171"/>
        <end position="189"/>
    </location>
</feature>
<evidence type="ECO:0000313" key="2">
    <source>
        <dbReference type="EMBL" id="MEJ8670677.1"/>
    </source>
</evidence>
<gene>
    <name evidence="2" type="ORF">WKI71_26530</name>
</gene>
<evidence type="ECO:0000256" key="1">
    <source>
        <dbReference type="SAM" id="MobiDB-lite"/>
    </source>
</evidence>
<name>A0ABU8UP78_9ACTN</name>
<evidence type="ECO:0000313" key="3">
    <source>
        <dbReference type="Proteomes" id="UP001376459"/>
    </source>
</evidence>
<dbReference type="Proteomes" id="UP001376459">
    <property type="component" value="Unassembled WGS sequence"/>
</dbReference>
<sequence>MNLAAALAESGDDVRLVDATAHTPALWARLPLSAGAPEPDDVPEGAVVVDAGTAGRFTLCPHSRGTTGDDGQAVPAARAVPDADSGGSTLFLSPPLLEHGDGLALAPCVDGVLVVGALDDIRRDDLRRVHELVSCLGGHLVGAALHDGTRPGLLRRVRASEPVRRLRERNASTTPSAPADDAAAKPTAPVRDDTLTTSR</sequence>
<accession>A0ABU8UP78</accession>
<feature type="compositionally biased region" description="Basic and acidic residues" evidence="1">
    <location>
        <begin position="190"/>
        <end position="199"/>
    </location>
</feature>
<dbReference type="EMBL" id="JBBKAK010000001">
    <property type="protein sequence ID" value="MEJ8670677.1"/>
    <property type="molecule type" value="Genomic_DNA"/>
</dbReference>
<keyword evidence="3" id="KW-1185">Reference proteome</keyword>